<dbReference type="Gene3D" id="1.10.1200.120">
    <property type="entry name" value="Large-conductance mechanosensitive channel, MscL, domain 1"/>
    <property type="match status" value="1"/>
</dbReference>
<dbReference type="PROSITE" id="PS01327">
    <property type="entry name" value="MSCL"/>
    <property type="match status" value="1"/>
</dbReference>
<comment type="function">
    <text evidence="10">Channel that opens in response to stretch forces in the membrane lipid bilayer. May participate in the regulation of osmotic pressure changes within the cell.</text>
</comment>
<dbReference type="InterPro" id="IPR037673">
    <property type="entry name" value="MSC/AndL"/>
</dbReference>
<evidence type="ECO:0000256" key="7">
    <source>
        <dbReference type="ARBA" id="ARBA00023065"/>
    </source>
</evidence>
<organism evidence="11 12">
    <name type="scientific">Catellatospora coxensis</name>
    <dbReference type="NCBI Taxonomy" id="310354"/>
    <lineage>
        <taxon>Bacteria</taxon>
        <taxon>Bacillati</taxon>
        <taxon>Actinomycetota</taxon>
        <taxon>Actinomycetes</taxon>
        <taxon>Micromonosporales</taxon>
        <taxon>Micromonosporaceae</taxon>
        <taxon>Catellatospora</taxon>
    </lineage>
</organism>
<dbReference type="GO" id="GO:0008381">
    <property type="term" value="F:mechanosensitive monoatomic ion channel activity"/>
    <property type="evidence" value="ECO:0007669"/>
    <property type="project" value="UniProtKB-UniRule"/>
</dbReference>
<keyword evidence="4 10" id="KW-1003">Cell membrane</keyword>
<sequence>MARAAPSDTVWDMLNGFKNFIMRGNVVDLAVGVVIGAAFTGLVNAFTASFLTPVINFIGAPDKATGLSVPLGKGVLDFGAFLSAVITFVMTAAVLYFLVVLPMNKLAERRNKGKEPEPAPVTEDIRLLTEIRDALVAARVPAQAARQESEHSADR</sequence>
<dbReference type="PRINTS" id="PR01264">
    <property type="entry name" value="MECHCHANNEL"/>
</dbReference>
<keyword evidence="12" id="KW-1185">Reference proteome</keyword>
<dbReference type="PANTHER" id="PTHR30266:SF2">
    <property type="entry name" value="LARGE-CONDUCTANCE MECHANOSENSITIVE CHANNEL"/>
    <property type="match status" value="1"/>
</dbReference>
<evidence type="ECO:0000313" key="11">
    <source>
        <dbReference type="EMBL" id="GIG10121.1"/>
    </source>
</evidence>
<keyword evidence="9 10" id="KW-0407">Ion channel</keyword>
<name>A0A8J3PCL8_9ACTN</name>
<protein>
    <recommendedName>
        <fullName evidence="10">Large-conductance mechanosensitive channel</fullName>
    </recommendedName>
</protein>
<dbReference type="GO" id="GO:0005886">
    <property type="term" value="C:plasma membrane"/>
    <property type="evidence" value="ECO:0007669"/>
    <property type="project" value="UniProtKB-SubCell"/>
</dbReference>
<gene>
    <name evidence="10" type="primary">mscL</name>
    <name evidence="11" type="ORF">Cco03nite_68210</name>
</gene>
<proteinExistence type="inferred from homology"/>
<evidence type="ECO:0000256" key="10">
    <source>
        <dbReference type="HAMAP-Rule" id="MF_00115"/>
    </source>
</evidence>
<keyword evidence="6 10" id="KW-1133">Transmembrane helix</keyword>
<comment type="caution">
    <text evidence="11">The sequence shown here is derived from an EMBL/GenBank/DDBJ whole genome shotgun (WGS) entry which is preliminary data.</text>
</comment>
<evidence type="ECO:0000256" key="5">
    <source>
        <dbReference type="ARBA" id="ARBA00022692"/>
    </source>
</evidence>
<dbReference type="Pfam" id="PF01741">
    <property type="entry name" value="MscL"/>
    <property type="match status" value="1"/>
</dbReference>
<evidence type="ECO:0000256" key="4">
    <source>
        <dbReference type="ARBA" id="ARBA00022475"/>
    </source>
</evidence>
<evidence type="ECO:0000256" key="3">
    <source>
        <dbReference type="ARBA" id="ARBA00022448"/>
    </source>
</evidence>
<dbReference type="NCBIfam" id="TIGR00220">
    <property type="entry name" value="mscL"/>
    <property type="match status" value="1"/>
</dbReference>
<evidence type="ECO:0000256" key="9">
    <source>
        <dbReference type="ARBA" id="ARBA00023303"/>
    </source>
</evidence>
<evidence type="ECO:0000256" key="1">
    <source>
        <dbReference type="ARBA" id="ARBA00004651"/>
    </source>
</evidence>
<keyword evidence="8 10" id="KW-0472">Membrane</keyword>
<keyword evidence="5 10" id="KW-0812">Transmembrane</keyword>
<dbReference type="SUPFAM" id="SSF81330">
    <property type="entry name" value="Gated mechanosensitive channel"/>
    <property type="match status" value="1"/>
</dbReference>
<reference evidence="11 12" key="1">
    <citation type="submission" date="2021-01" db="EMBL/GenBank/DDBJ databases">
        <title>Whole genome shotgun sequence of Catellatospora coxensis NBRC 107359.</title>
        <authorList>
            <person name="Komaki H."/>
            <person name="Tamura T."/>
        </authorList>
    </citation>
    <scope>NUCLEOTIDE SEQUENCE [LARGE SCALE GENOMIC DNA]</scope>
    <source>
        <strain evidence="11 12">NBRC 107359</strain>
    </source>
</reference>
<comment type="similarity">
    <text evidence="2 10">Belongs to the MscL family.</text>
</comment>
<keyword evidence="3 10" id="KW-0813">Transport</keyword>
<comment type="subcellular location">
    <subcellularLocation>
        <location evidence="1 10">Cell membrane</location>
        <topology evidence="1 10">Multi-pass membrane protein</topology>
    </subcellularLocation>
</comment>
<dbReference type="InterPro" id="IPR001185">
    <property type="entry name" value="MS_channel"/>
</dbReference>
<dbReference type="PANTHER" id="PTHR30266">
    <property type="entry name" value="MECHANOSENSITIVE CHANNEL MSCL"/>
    <property type="match status" value="1"/>
</dbReference>
<accession>A0A8J3PCL8</accession>
<dbReference type="EMBL" id="BONI01000080">
    <property type="protein sequence ID" value="GIG10121.1"/>
    <property type="molecule type" value="Genomic_DNA"/>
</dbReference>
<dbReference type="AlphaFoldDB" id="A0A8J3PCL8"/>
<feature type="transmembrane region" description="Helical" evidence="10">
    <location>
        <begin position="78"/>
        <end position="101"/>
    </location>
</feature>
<evidence type="ECO:0000256" key="2">
    <source>
        <dbReference type="ARBA" id="ARBA00007254"/>
    </source>
</evidence>
<dbReference type="Proteomes" id="UP000630887">
    <property type="component" value="Unassembled WGS sequence"/>
</dbReference>
<dbReference type="InterPro" id="IPR019823">
    <property type="entry name" value="Mechanosensitive_channel_CS"/>
</dbReference>
<feature type="transmembrane region" description="Helical" evidence="10">
    <location>
        <begin position="29"/>
        <end position="58"/>
    </location>
</feature>
<evidence type="ECO:0000313" key="12">
    <source>
        <dbReference type="Proteomes" id="UP000630887"/>
    </source>
</evidence>
<evidence type="ECO:0000256" key="6">
    <source>
        <dbReference type="ARBA" id="ARBA00022989"/>
    </source>
</evidence>
<dbReference type="InterPro" id="IPR036019">
    <property type="entry name" value="MscL_channel"/>
</dbReference>
<keyword evidence="7 10" id="KW-0406">Ion transport</keyword>
<comment type="subunit">
    <text evidence="10">Homopentamer.</text>
</comment>
<dbReference type="HAMAP" id="MF_00115">
    <property type="entry name" value="MscL"/>
    <property type="match status" value="1"/>
</dbReference>
<evidence type="ECO:0000256" key="8">
    <source>
        <dbReference type="ARBA" id="ARBA00023136"/>
    </source>
</evidence>